<dbReference type="EMBL" id="JANKBY010000055">
    <property type="protein sequence ID" value="MCR1822419.1"/>
    <property type="molecule type" value="Genomic_DNA"/>
</dbReference>
<evidence type="ECO:0000313" key="2">
    <source>
        <dbReference type="Proteomes" id="UP001140817"/>
    </source>
</evidence>
<comment type="caution">
    <text evidence="1">The sequence shown here is derived from an EMBL/GenBank/DDBJ whole genome shotgun (WGS) entry which is preliminary data.</text>
</comment>
<dbReference type="AlphaFoldDB" id="A0A9X2S140"/>
<gene>
    <name evidence="1" type="ORF">NSA58_06435</name>
</gene>
<accession>A0A9X2S140</accession>
<evidence type="ECO:0000313" key="1">
    <source>
        <dbReference type="EMBL" id="MCR1822419.1"/>
    </source>
</evidence>
<name>A0A9X2S140_9FIRM</name>
<dbReference type="Proteomes" id="UP001140817">
    <property type="component" value="Unassembled WGS sequence"/>
</dbReference>
<organism evidence="1 2">
    <name type="scientific">Terrisporobacter muris</name>
    <dbReference type="NCBI Taxonomy" id="2963284"/>
    <lineage>
        <taxon>Bacteria</taxon>
        <taxon>Bacillati</taxon>
        <taxon>Bacillota</taxon>
        <taxon>Clostridia</taxon>
        <taxon>Peptostreptococcales</taxon>
        <taxon>Peptostreptococcaceae</taxon>
        <taxon>Terrisporobacter</taxon>
    </lineage>
</organism>
<dbReference type="RefSeq" id="WP_257560276.1">
    <property type="nucleotide sequence ID" value="NZ_JANKBY010000055.1"/>
</dbReference>
<protein>
    <submittedName>
        <fullName evidence="1">Uncharacterized protein</fullName>
    </submittedName>
</protein>
<proteinExistence type="predicted"/>
<reference evidence="1" key="1">
    <citation type="submission" date="2022-07" db="EMBL/GenBank/DDBJ databases">
        <title>Enhanced cultured diversity of the mouse gut microbiota enables custom-made synthetic communities.</title>
        <authorList>
            <person name="Afrizal A."/>
        </authorList>
    </citation>
    <scope>NUCLEOTIDE SEQUENCE</scope>
    <source>
        <strain evidence="1">DSM 29186</strain>
    </source>
</reference>
<keyword evidence="2" id="KW-1185">Reference proteome</keyword>
<sequence length="142" mass="17266">MKHEVICKTEQEELVYQNWLRLGECIVTPTLRHMNHYLSSFYDKKEEKKNYEKIDYIRELGTMTNAEHEMWLYDYKKKINRSRSCGPKTKVINKYAGTKKVYKTLREACEDYDIRYENLVEVFKTEKTKKVKYKGLIFEKLK</sequence>